<dbReference type="GO" id="GO:0005886">
    <property type="term" value="C:plasma membrane"/>
    <property type="evidence" value="ECO:0007669"/>
    <property type="project" value="UniProtKB-SubCell"/>
</dbReference>
<dbReference type="InterPro" id="IPR032816">
    <property type="entry name" value="VTT_dom"/>
</dbReference>
<organism evidence="8 9">
    <name type="scientific">Candidatus Dojkabacteria bacterium</name>
    <dbReference type="NCBI Taxonomy" id="2099670"/>
    <lineage>
        <taxon>Bacteria</taxon>
        <taxon>Candidatus Dojkabacteria</taxon>
    </lineage>
</organism>
<feature type="transmembrane region" description="Helical" evidence="6">
    <location>
        <begin position="42"/>
        <end position="72"/>
    </location>
</feature>
<dbReference type="PANTHER" id="PTHR12677:SF49">
    <property type="entry name" value="TVP38_TMEM64 FAMILY MEMBRANE PROTEIN"/>
    <property type="match status" value="1"/>
</dbReference>
<dbReference type="InterPro" id="IPR015414">
    <property type="entry name" value="TMEM64"/>
</dbReference>
<dbReference type="AlphaFoldDB" id="A0A847ETW2"/>
<keyword evidence="4 6" id="KW-1133">Transmembrane helix</keyword>
<evidence type="ECO:0000313" key="8">
    <source>
        <dbReference type="EMBL" id="NLE31230.1"/>
    </source>
</evidence>
<evidence type="ECO:0000256" key="4">
    <source>
        <dbReference type="ARBA" id="ARBA00022989"/>
    </source>
</evidence>
<protein>
    <recommendedName>
        <fullName evidence="6">TVP38/TMEM64 family membrane protein</fullName>
    </recommendedName>
</protein>
<keyword evidence="3 6" id="KW-0812">Transmembrane</keyword>
<feature type="transmembrane region" description="Helical" evidence="6">
    <location>
        <begin position="12"/>
        <end position="30"/>
    </location>
</feature>
<proteinExistence type="inferred from homology"/>
<keyword evidence="5 6" id="KW-0472">Membrane</keyword>
<name>A0A847ETW2_9BACT</name>
<dbReference type="Pfam" id="PF09335">
    <property type="entry name" value="VTT_dom"/>
    <property type="match status" value="1"/>
</dbReference>
<comment type="caution">
    <text evidence="8">The sequence shown here is derived from an EMBL/GenBank/DDBJ whole genome shotgun (WGS) entry which is preliminary data.</text>
</comment>
<comment type="subcellular location">
    <subcellularLocation>
        <location evidence="1 6">Cell membrane</location>
        <topology evidence="1 6">Multi-pass membrane protein</topology>
    </subcellularLocation>
</comment>
<keyword evidence="2 6" id="KW-1003">Cell membrane</keyword>
<gene>
    <name evidence="8" type="ORF">GX618_03070</name>
</gene>
<evidence type="ECO:0000256" key="5">
    <source>
        <dbReference type="ARBA" id="ARBA00023136"/>
    </source>
</evidence>
<comment type="caution">
    <text evidence="6">Lacks conserved residue(s) required for the propagation of feature annotation.</text>
</comment>
<feature type="transmembrane region" description="Helical" evidence="6">
    <location>
        <begin position="78"/>
        <end position="97"/>
    </location>
</feature>
<evidence type="ECO:0000256" key="1">
    <source>
        <dbReference type="ARBA" id="ARBA00004651"/>
    </source>
</evidence>
<dbReference type="PANTHER" id="PTHR12677">
    <property type="entry name" value="GOLGI APPARATUS MEMBRANE PROTEIN TVP38-RELATED"/>
    <property type="match status" value="1"/>
</dbReference>
<feature type="domain" description="VTT" evidence="7">
    <location>
        <begin position="64"/>
        <end position="176"/>
    </location>
</feature>
<evidence type="ECO:0000313" key="9">
    <source>
        <dbReference type="Proteomes" id="UP000554004"/>
    </source>
</evidence>
<dbReference type="Proteomes" id="UP000554004">
    <property type="component" value="Unassembled WGS sequence"/>
</dbReference>
<dbReference type="EMBL" id="JAAZAL010000109">
    <property type="protein sequence ID" value="NLE31230.1"/>
    <property type="molecule type" value="Genomic_DNA"/>
</dbReference>
<feature type="transmembrane region" description="Helical" evidence="6">
    <location>
        <begin position="182"/>
        <end position="204"/>
    </location>
</feature>
<evidence type="ECO:0000256" key="2">
    <source>
        <dbReference type="ARBA" id="ARBA00022475"/>
    </source>
</evidence>
<evidence type="ECO:0000256" key="3">
    <source>
        <dbReference type="ARBA" id="ARBA00022692"/>
    </source>
</evidence>
<accession>A0A847ETW2</accession>
<evidence type="ECO:0000259" key="7">
    <source>
        <dbReference type="Pfam" id="PF09335"/>
    </source>
</evidence>
<evidence type="ECO:0000256" key="6">
    <source>
        <dbReference type="RuleBase" id="RU366058"/>
    </source>
</evidence>
<sequence>MNISFKKVVFPLFSIFLFALLIYFTTNFSSEEISLFIKSAGVFAPLLYIFIQIAGQIFAPLSTSALFVAVFILFGKTAIAYSILTWLITSATNFLLARRYGKKVLRKFIGEEGVTKIVEIAKRIDKKKFFWLRISTFYINDFASYAFGLTDISFSRYYLVSILSMIPWSIVMSLLMRSEQSPIFTTIKIFLSMIPFAILSYLFLKKKKK</sequence>
<comment type="similarity">
    <text evidence="6">Belongs to the TVP38/TMEM64 family.</text>
</comment>
<reference evidence="8 9" key="1">
    <citation type="journal article" date="2020" name="Biotechnol. Biofuels">
        <title>New insights from the biogas microbiome by comprehensive genome-resolved metagenomics of nearly 1600 species originating from multiple anaerobic digesters.</title>
        <authorList>
            <person name="Campanaro S."/>
            <person name="Treu L."/>
            <person name="Rodriguez-R L.M."/>
            <person name="Kovalovszki A."/>
            <person name="Ziels R.M."/>
            <person name="Maus I."/>
            <person name="Zhu X."/>
            <person name="Kougias P.G."/>
            <person name="Basile A."/>
            <person name="Luo G."/>
            <person name="Schluter A."/>
            <person name="Konstantinidis K.T."/>
            <person name="Angelidaki I."/>
        </authorList>
    </citation>
    <scope>NUCLEOTIDE SEQUENCE [LARGE SCALE GENOMIC DNA]</scope>
    <source>
        <strain evidence="8">AS06rmzACSIP_421</strain>
    </source>
</reference>